<name>A0AA35JID5_SACK1</name>
<evidence type="ECO:0000256" key="3">
    <source>
        <dbReference type="ARBA" id="ARBA00022833"/>
    </source>
</evidence>
<organism evidence="7 8">
    <name type="scientific">Saccharomyces kudriavzevii (strain ATCC MYA-4449 / AS 2.2408 / CBS 8840 / NBRC 1802 / NCYC 2889)</name>
    <name type="common">Yeast</name>
    <dbReference type="NCBI Taxonomy" id="226230"/>
    <lineage>
        <taxon>Eukaryota</taxon>
        <taxon>Fungi</taxon>
        <taxon>Dikarya</taxon>
        <taxon>Ascomycota</taxon>
        <taxon>Saccharomycotina</taxon>
        <taxon>Saccharomycetes</taxon>
        <taxon>Saccharomycetales</taxon>
        <taxon>Saccharomycetaceae</taxon>
        <taxon>Saccharomyces</taxon>
    </lineage>
</organism>
<dbReference type="GO" id="GO:0003700">
    <property type="term" value="F:DNA-binding transcription factor activity"/>
    <property type="evidence" value="ECO:0007669"/>
    <property type="project" value="InterPro"/>
</dbReference>
<evidence type="ECO:0000256" key="4">
    <source>
        <dbReference type="ARBA" id="ARBA00023125"/>
    </source>
</evidence>
<dbReference type="EMBL" id="OX365900">
    <property type="protein sequence ID" value="CAI4060659.1"/>
    <property type="molecule type" value="Genomic_DNA"/>
</dbReference>
<dbReference type="GO" id="GO:0008270">
    <property type="term" value="F:zinc ion binding"/>
    <property type="evidence" value="ECO:0007669"/>
    <property type="project" value="InterPro"/>
</dbReference>
<comment type="subcellular location">
    <subcellularLocation>
        <location evidence="1">Nucleus</location>
    </subcellularLocation>
</comment>
<dbReference type="PANTHER" id="PTHR46910:SF3">
    <property type="entry name" value="HALOTOLERANCE PROTEIN 9-RELATED"/>
    <property type="match status" value="1"/>
</dbReference>
<feature type="domain" description="Xylanolytic transcriptional activator regulatory" evidence="6">
    <location>
        <begin position="2"/>
        <end position="221"/>
    </location>
</feature>
<dbReference type="CDD" id="cd12148">
    <property type="entry name" value="fungal_TF_MHR"/>
    <property type="match status" value="1"/>
</dbReference>
<dbReference type="AlphaFoldDB" id="A0AA35JID5"/>
<proteinExistence type="predicted"/>
<reference evidence="7" key="1">
    <citation type="submission" date="2022-10" db="EMBL/GenBank/DDBJ databases">
        <authorList>
            <person name="Byrne P K."/>
        </authorList>
    </citation>
    <scope>NUCLEOTIDE SEQUENCE</scope>
    <source>
        <strain evidence="7">IFO1802</strain>
    </source>
</reference>
<sequence length="524" mass="61229">MYGVLLMEEHHNTLADTNPSSLSLKRFLEQDELIFCLCVEYFERSIFSAVHDLVILKGLVSLIRHRYWIDDYFVLGRIICTMSRRSLDAGLNRWEYYIGQEEEIAEENRKLWWDCYWWDRWYTLNSGKEPMISDEMTSCLFPKKVIGLGVDDSMDCLTLIDSVKLDPTKLDICVSFGYILLAKLITTVFFELLYNRKFTDYRLFAVPDAKDLNRTARQLKVEFFKIRRIFLGVQDKLIPFLKQHFENSRIFELYTHFEFSKVCCFQGMESLILRIQNLLQSSEKVGLDICIKQTRLQTFETSVDILTEILRLKDSLHIMKCSWFLYAILLRITSYFIENSREDPIYHLSLMCGVIALYNDLLINSNNIDVNDNNAFYKKLKNGTTMSFILTRICCQVYMRSQKISEELLFHELKKYGQACLNAVKAVLDIACVWYENIIGDHKESNFRKEILNILDRDMGDFVNNNIGVQGKKDGTLHHEGFPVNSSGVSLGLDFISLENFVTSDSLPDFLNLFWDEIELGISK</sequence>
<dbReference type="InterPro" id="IPR050987">
    <property type="entry name" value="AtrR-like"/>
</dbReference>
<evidence type="ECO:0000256" key="2">
    <source>
        <dbReference type="ARBA" id="ARBA00022723"/>
    </source>
</evidence>
<protein>
    <recommendedName>
        <fullName evidence="6">Xylanolytic transcriptional activator regulatory domain-containing protein</fullName>
    </recommendedName>
</protein>
<dbReference type="PANTHER" id="PTHR46910">
    <property type="entry name" value="TRANSCRIPTION FACTOR PDR1"/>
    <property type="match status" value="1"/>
</dbReference>
<keyword evidence="8" id="KW-1185">Reference proteome</keyword>
<gene>
    <name evidence="7" type="primary">SKDI05G2660</name>
    <name evidence="7" type="ORF">SKDI_05G2660</name>
</gene>
<keyword evidence="4" id="KW-0238">DNA-binding</keyword>
<evidence type="ECO:0000256" key="1">
    <source>
        <dbReference type="ARBA" id="ARBA00004123"/>
    </source>
</evidence>
<dbReference type="InterPro" id="IPR007219">
    <property type="entry name" value="XnlR_reg_dom"/>
</dbReference>
<evidence type="ECO:0000259" key="6">
    <source>
        <dbReference type="Pfam" id="PF04082"/>
    </source>
</evidence>
<dbReference type="RefSeq" id="XP_056087404.1">
    <property type="nucleotide sequence ID" value="XM_056227598.1"/>
</dbReference>
<evidence type="ECO:0000313" key="8">
    <source>
        <dbReference type="Proteomes" id="UP001162087"/>
    </source>
</evidence>
<evidence type="ECO:0000313" key="7">
    <source>
        <dbReference type="EMBL" id="CAI4060659.1"/>
    </source>
</evidence>
<keyword evidence="5" id="KW-0539">Nucleus</keyword>
<keyword evidence="3" id="KW-0862">Zinc</keyword>
<dbReference type="GO" id="GO:0006351">
    <property type="term" value="P:DNA-templated transcription"/>
    <property type="evidence" value="ECO:0007669"/>
    <property type="project" value="InterPro"/>
</dbReference>
<dbReference type="GO" id="GO:0003677">
    <property type="term" value="F:DNA binding"/>
    <property type="evidence" value="ECO:0007669"/>
    <property type="project" value="UniProtKB-KW"/>
</dbReference>
<keyword evidence="2" id="KW-0479">Metal-binding</keyword>
<dbReference type="GO" id="GO:0005634">
    <property type="term" value="C:nucleus"/>
    <property type="evidence" value="ECO:0007669"/>
    <property type="project" value="UniProtKB-SubCell"/>
</dbReference>
<dbReference type="GeneID" id="80923704"/>
<accession>A0AA35JID5</accession>
<dbReference type="Pfam" id="PF04082">
    <property type="entry name" value="Fungal_trans"/>
    <property type="match status" value="1"/>
</dbReference>
<evidence type="ECO:0000256" key="5">
    <source>
        <dbReference type="ARBA" id="ARBA00023242"/>
    </source>
</evidence>
<dbReference type="Proteomes" id="UP001162087">
    <property type="component" value="Chromosome 5"/>
</dbReference>